<feature type="region of interest" description="Disordered" evidence="2">
    <location>
        <begin position="146"/>
        <end position="171"/>
    </location>
</feature>
<keyword evidence="1" id="KW-0175">Coiled coil</keyword>
<organism evidence="3 4">
    <name type="scientific">Lyophyllum shimeji</name>
    <name type="common">Hon-shimeji</name>
    <name type="synonym">Tricholoma shimeji</name>
    <dbReference type="NCBI Taxonomy" id="47721"/>
    <lineage>
        <taxon>Eukaryota</taxon>
        <taxon>Fungi</taxon>
        <taxon>Dikarya</taxon>
        <taxon>Basidiomycota</taxon>
        <taxon>Agaricomycotina</taxon>
        <taxon>Agaricomycetes</taxon>
        <taxon>Agaricomycetidae</taxon>
        <taxon>Agaricales</taxon>
        <taxon>Tricholomatineae</taxon>
        <taxon>Lyophyllaceae</taxon>
        <taxon>Lyophyllum</taxon>
    </lineage>
</organism>
<reference evidence="3" key="1">
    <citation type="submission" date="2022-07" db="EMBL/GenBank/DDBJ databases">
        <title>The genome of Lyophyllum shimeji provides insight into the initial evolution of ectomycorrhizal fungal genome.</title>
        <authorList>
            <person name="Kobayashi Y."/>
            <person name="Shibata T."/>
            <person name="Hirakawa H."/>
            <person name="Shigenobu S."/>
            <person name="Nishiyama T."/>
            <person name="Yamada A."/>
            <person name="Hasebe M."/>
            <person name="Kawaguchi M."/>
        </authorList>
    </citation>
    <scope>NUCLEOTIDE SEQUENCE</scope>
    <source>
        <strain evidence="3">AT787</strain>
    </source>
</reference>
<dbReference type="Proteomes" id="UP001063166">
    <property type="component" value="Unassembled WGS sequence"/>
</dbReference>
<keyword evidence="4" id="KW-1185">Reference proteome</keyword>
<feature type="coiled-coil region" evidence="1">
    <location>
        <begin position="45"/>
        <end position="72"/>
    </location>
</feature>
<name>A0A9P3UQ84_LYOSH</name>
<comment type="caution">
    <text evidence="3">The sequence shown here is derived from an EMBL/GenBank/DDBJ whole genome shotgun (WGS) entry which is preliminary data.</text>
</comment>
<dbReference type="AlphaFoldDB" id="A0A9P3UQ84"/>
<evidence type="ECO:0000313" key="4">
    <source>
        <dbReference type="Proteomes" id="UP001063166"/>
    </source>
</evidence>
<protein>
    <submittedName>
        <fullName evidence="3">Uncharacterized protein</fullName>
    </submittedName>
</protein>
<proteinExistence type="predicted"/>
<dbReference type="EMBL" id="BRPK01000006">
    <property type="protein sequence ID" value="GLB38981.1"/>
    <property type="molecule type" value="Genomic_DNA"/>
</dbReference>
<evidence type="ECO:0000256" key="1">
    <source>
        <dbReference type="SAM" id="Coils"/>
    </source>
</evidence>
<dbReference type="OrthoDB" id="3208947at2759"/>
<accession>A0A9P3UQ84</accession>
<gene>
    <name evidence="3" type="ORF">LshimejAT787_0601430</name>
</gene>
<feature type="compositionally biased region" description="Basic and acidic residues" evidence="2">
    <location>
        <begin position="156"/>
        <end position="168"/>
    </location>
</feature>
<sequence length="304" mass="34135">MSLAFPTPTESSLANARRALSATRASVTVTQCQNRSAEAALAQVVRDSKLMIDEMQDERAVLEEQAARTMALALRMPKIWSKIRLLTTQHASADTIRYGSNAQLGLRDALETSATIAHSHAKPSALVVVVCPYPCSFPPRKPPIVLPPSPGGPHDAWLHPHHPGDRHASQSSRSSLHWGYIAIYYLAEQMHRWERFIFRFDKQFTSMPALKSISGEAPLLREFEVSSAEAAFYQEWQWLPNAPQNATLVLPKLRTLTLQYTPFKWSSPMLRTNLHTLNLRALPTSHLPLDRILYIIANNPHLNP</sequence>
<evidence type="ECO:0000313" key="3">
    <source>
        <dbReference type="EMBL" id="GLB38981.1"/>
    </source>
</evidence>
<evidence type="ECO:0000256" key="2">
    <source>
        <dbReference type="SAM" id="MobiDB-lite"/>
    </source>
</evidence>